<sequence>MTMLTSITPNWFRQFAKSFTRSRDLRQEHYRSQISSLRTLLWMLHEHNSRFVLAPQSPKASEARSDIYKHCLKMQRECAAPQRPLFRVLNSRMEDALAALPNQSKAAWYAIHARASDHLVYIIDEVTRAYFSENMADTSYEEYQAFWQIWIDTKEAQLRFEQATMRFSEGKTTAWQSVNLQSRILQKRMHQLSLMTSSEASMAFERIDSRFDSIIHAEDGQIPAESLTKISTDLSVVLLHLFDQELSIRTAATNEYKVTRVALASQ</sequence>
<dbReference type="RefSeq" id="WP_074926097.1">
    <property type="nucleotide sequence ID" value="NZ_FOWR01000008.1"/>
</dbReference>
<dbReference type="Proteomes" id="UP000182692">
    <property type="component" value="Unassembled WGS sequence"/>
</dbReference>
<dbReference type="EMBL" id="FOWR01000008">
    <property type="protein sequence ID" value="SFP12312.1"/>
    <property type="molecule type" value="Genomic_DNA"/>
</dbReference>
<dbReference type="GeneID" id="35872045"/>
<organism evidence="1 2">
    <name type="scientific">Enterovibrio norvegicus DSM 15893</name>
    <dbReference type="NCBI Taxonomy" id="1121869"/>
    <lineage>
        <taxon>Bacteria</taxon>
        <taxon>Pseudomonadati</taxon>
        <taxon>Pseudomonadota</taxon>
        <taxon>Gammaproteobacteria</taxon>
        <taxon>Vibrionales</taxon>
        <taxon>Vibrionaceae</taxon>
        <taxon>Enterovibrio</taxon>
    </lineage>
</organism>
<gene>
    <name evidence="1" type="ORF">SAMN03084138_01368</name>
</gene>
<evidence type="ECO:0000313" key="2">
    <source>
        <dbReference type="Proteomes" id="UP000182692"/>
    </source>
</evidence>
<protein>
    <submittedName>
        <fullName evidence="1">Uncharacterized protein</fullName>
    </submittedName>
</protein>
<name>A0A1I5MRT8_9GAMM</name>
<accession>A0A1I5MRT8</accession>
<dbReference type="OrthoDB" id="5916051at2"/>
<reference evidence="1 2" key="1">
    <citation type="submission" date="2016-10" db="EMBL/GenBank/DDBJ databases">
        <authorList>
            <person name="de Groot N.N."/>
        </authorList>
    </citation>
    <scope>NUCLEOTIDE SEQUENCE [LARGE SCALE GENOMIC DNA]</scope>
    <source>
        <strain evidence="1 2">DSM 15893</strain>
    </source>
</reference>
<evidence type="ECO:0000313" key="1">
    <source>
        <dbReference type="EMBL" id="SFP12312.1"/>
    </source>
</evidence>
<proteinExistence type="predicted"/>
<dbReference type="AlphaFoldDB" id="A0A1I5MRT8"/>